<dbReference type="AlphaFoldDB" id="A0A2G5ECW4"/>
<dbReference type="PANTHER" id="PTHR34940:SF4">
    <property type="entry name" value="OS02G0581100 PROTEIN"/>
    <property type="match status" value="1"/>
</dbReference>
<dbReference type="Proteomes" id="UP000230069">
    <property type="component" value="Unassembled WGS sequence"/>
</dbReference>
<keyword evidence="3" id="KW-1185">Reference proteome</keyword>
<dbReference type="STRING" id="218851.A0A2G5ECW4"/>
<dbReference type="PANTHER" id="PTHR34940">
    <property type="entry name" value="PHOTOSYSTEM II 5 KDA PROTEIN, CHLOROPLASTIC"/>
    <property type="match status" value="1"/>
</dbReference>
<accession>A0A2G5ECW4</accession>
<dbReference type="InterPro" id="IPR040296">
    <property type="entry name" value="PSBT"/>
</dbReference>
<name>A0A2G5ECW4_AQUCA</name>
<evidence type="ECO:0000256" key="1">
    <source>
        <dbReference type="SAM" id="MobiDB-lite"/>
    </source>
</evidence>
<dbReference type="OrthoDB" id="686716at2759"/>
<protein>
    <recommendedName>
        <fullName evidence="4">Photosystem II 5 kDa protein, chloroplastic</fullName>
    </recommendedName>
</protein>
<dbReference type="EMBL" id="KZ305026">
    <property type="protein sequence ID" value="PIA53605.1"/>
    <property type="molecule type" value="Genomic_DNA"/>
</dbReference>
<organism evidence="2 3">
    <name type="scientific">Aquilegia coerulea</name>
    <name type="common">Rocky mountain columbine</name>
    <dbReference type="NCBI Taxonomy" id="218851"/>
    <lineage>
        <taxon>Eukaryota</taxon>
        <taxon>Viridiplantae</taxon>
        <taxon>Streptophyta</taxon>
        <taxon>Embryophyta</taxon>
        <taxon>Tracheophyta</taxon>
        <taxon>Spermatophyta</taxon>
        <taxon>Magnoliopsida</taxon>
        <taxon>Ranunculales</taxon>
        <taxon>Ranunculaceae</taxon>
        <taxon>Thalictroideae</taxon>
        <taxon>Aquilegia</taxon>
    </lineage>
</organism>
<evidence type="ECO:0000313" key="2">
    <source>
        <dbReference type="EMBL" id="PIA53605.1"/>
    </source>
</evidence>
<sequence length="109" mass="11242">MASITISTPSFVGSLSASERASTTRGRRTLVVAKAASSTEGVVVVKQADNSKKENNNGRRELMFAAAAAAACSIAGVAFADEPPRGSAEAKAKYAPICVTMPTARICHK</sequence>
<feature type="region of interest" description="Disordered" evidence="1">
    <location>
        <begin position="1"/>
        <end position="23"/>
    </location>
</feature>
<evidence type="ECO:0008006" key="4">
    <source>
        <dbReference type="Google" id="ProtNLM"/>
    </source>
</evidence>
<evidence type="ECO:0000313" key="3">
    <source>
        <dbReference type="Proteomes" id="UP000230069"/>
    </source>
</evidence>
<dbReference type="InParanoid" id="A0A2G5ECW4"/>
<proteinExistence type="predicted"/>
<reference evidence="2 3" key="1">
    <citation type="submission" date="2017-09" db="EMBL/GenBank/DDBJ databases">
        <title>WGS assembly of Aquilegia coerulea Goldsmith.</title>
        <authorList>
            <person name="Hodges S."/>
            <person name="Kramer E."/>
            <person name="Nordborg M."/>
            <person name="Tomkins J."/>
            <person name="Borevitz J."/>
            <person name="Derieg N."/>
            <person name="Yan J."/>
            <person name="Mihaltcheva S."/>
            <person name="Hayes R.D."/>
            <person name="Rokhsar D."/>
        </authorList>
    </citation>
    <scope>NUCLEOTIDE SEQUENCE [LARGE SCALE GENOMIC DNA]</scope>
    <source>
        <strain evidence="3">cv. Goldsmith</strain>
    </source>
</reference>
<gene>
    <name evidence="2" type="ORF">AQUCO_00900286v1</name>
</gene>